<keyword evidence="3" id="KW-1185">Reference proteome</keyword>
<accession>A0A7X2IW20</accession>
<evidence type="ECO:0000313" key="3">
    <source>
        <dbReference type="Proteomes" id="UP000448867"/>
    </source>
</evidence>
<evidence type="ECO:0000313" key="2">
    <source>
        <dbReference type="EMBL" id="MRX70832.1"/>
    </source>
</evidence>
<proteinExistence type="predicted"/>
<reference evidence="2 3" key="1">
    <citation type="submission" date="2019-11" db="EMBL/GenBank/DDBJ databases">
        <title>Bacillus lacus genome.</title>
        <authorList>
            <person name="Allen C.J."/>
            <person name="Newman J.D."/>
        </authorList>
    </citation>
    <scope>NUCLEOTIDE SEQUENCE [LARGE SCALE GENOMIC DNA]</scope>
    <source>
        <strain evidence="2 3">KCTC 33946</strain>
    </source>
</reference>
<dbReference type="InterPro" id="IPR010982">
    <property type="entry name" value="Lambda_DNA-bd_dom_sf"/>
</dbReference>
<dbReference type="InterPro" id="IPR001387">
    <property type="entry name" value="Cro/C1-type_HTH"/>
</dbReference>
<evidence type="ECO:0000259" key="1">
    <source>
        <dbReference type="PROSITE" id="PS50943"/>
    </source>
</evidence>
<dbReference type="RefSeq" id="WP_154305968.1">
    <property type="nucleotide sequence ID" value="NZ_WKKI01000002.1"/>
</dbReference>
<dbReference type="Gene3D" id="1.10.260.40">
    <property type="entry name" value="lambda repressor-like DNA-binding domains"/>
    <property type="match status" value="1"/>
</dbReference>
<dbReference type="AlphaFoldDB" id="A0A7X2IW20"/>
<dbReference type="OrthoDB" id="2642285at2"/>
<organism evidence="2 3">
    <name type="scientific">Metabacillus lacus</name>
    <dbReference type="NCBI Taxonomy" id="1983721"/>
    <lineage>
        <taxon>Bacteria</taxon>
        <taxon>Bacillati</taxon>
        <taxon>Bacillota</taxon>
        <taxon>Bacilli</taxon>
        <taxon>Bacillales</taxon>
        <taxon>Bacillaceae</taxon>
        <taxon>Metabacillus</taxon>
    </lineage>
</organism>
<dbReference type="PROSITE" id="PS50943">
    <property type="entry name" value="HTH_CROC1"/>
    <property type="match status" value="1"/>
</dbReference>
<gene>
    <name evidence="2" type="ORF">GJU40_01455</name>
</gene>
<dbReference type="Proteomes" id="UP000448867">
    <property type="component" value="Unassembled WGS sequence"/>
</dbReference>
<dbReference type="EMBL" id="WKKI01000002">
    <property type="protein sequence ID" value="MRX70832.1"/>
    <property type="molecule type" value="Genomic_DNA"/>
</dbReference>
<sequence>MKLKSNIGRLIKESGLRDEIFRESLNVKQHQLRKIKLGESFPTVPKLFLLAKILNCSVDQLYDVIKEGEIE</sequence>
<protein>
    <submittedName>
        <fullName evidence="2">XRE family transcriptional regulator</fullName>
    </submittedName>
</protein>
<name>A0A7X2IW20_9BACI</name>
<comment type="caution">
    <text evidence="2">The sequence shown here is derived from an EMBL/GenBank/DDBJ whole genome shotgun (WGS) entry which is preliminary data.</text>
</comment>
<feature type="domain" description="HTH cro/C1-type" evidence="1">
    <location>
        <begin position="23"/>
        <end position="61"/>
    </location>
</feature>
<dbReference type="SUPFAM" id="SSF47413">
    <property type="entry name" value="lambda repressor-like DNA-binding domains"/>
    <property type="match status" value="1"/>
</dbReference>
<dbReference type="GO" id="GO:0003677">
    <property type="term" value="F:DNA binding"/>
    <property type="evidence" value="ECO:0007669"/>
    <property type="project" value="InterPro"/>
</dbReference>